<keyword evidence="1" id="KW-0233">DNA recombination</keyword>
<dbReference type="SUPFAM" id="SSF56349">
    <property type="entry name" value="DNA breaking-rejoining enzymes"/>
    <property type="match status" value="1"/>
</dbReference>
<evidence type="ECO:0000313" key="3">
    <source>
        <dbReference type="EMBL" id="KXY03881.1"/>
    </source>
</evidence>
<name>A0A150B7L3_BACCE</name>
<dbReference type="InterPro" id="IPR013762">
    <property type="entry name" value="Integrase-like_cat_sf"/>
</dbReference>
<dbReference type="InterPro" id="IPR002104">
    <property type="entry name" value="Integrase_catalytic"/>
</dbReference>
<dbReference type="AlphaFoldDB" id="A0A150B7L3"/>
<gene>
    <name evidence="3" type="ORF">AT274_00065</name>
</gene>
<dbReference type="PATRIC" id="fig|1396.435.peg.867"/>
<feature type="domain" description="Tyr recombinase" evidence="2">
    <location>
        <begin position="9"/>
        <end position="186"/>
    </location>
</feature>
<dbReference type="InterPro" id="IPR011010">
    <property type="entry name" value="DNA_brk_join_enz"/>
</dbReference>
<dbReference type="PANTHER" id="PTHR30349">
    <property type="entry name" value="PHAGE INTEGRASE-RELATED"/>
    <property type="match status" value="1"/>
</dbReference>
<evidence type="ECO:0000313" key="4">
    <source>
        <dbReference type="Proteomes" id="UP000075591"/>
    </source>
</evidence>
<dbReference type="GO" id="GO:0015074">
    <property type="term" value="P:DNA integration"/>
    <property type="evidence" value="ECO:0007669"/>
    <property type="project" value="InterPro"/>
</dbReference>
<proteinExistence type="predicted"/>
<dbReference type="Pfam" id="PF00589">
    <property type="entry name" value="Phage_integrase"/>
    <property type="match status" value="1"/>
</dbReference>
<comment type="caution">
    <text evidence="3">The sequence shown here is derived from an EMBL/GenBank/DDBJ whole genome shotgun (WGS) entry which is preliminary data.</text>
</comment>
<dbReference type="EMBL" id="LOMT01000004">
    <property type="protein sequence ID" value="KXY03881.1"/>
    <property type="molecule type" value="Genomic_DNA"/>
</dbReference>
<dbReference type="Gene3D" id="1.10.443.10">
    <property type="entry name" value="Intergrase catalytic core"/>
    <property type="match status" value="1"/>
</dbReference>
<dbReference type="PROSITE" id="PS51898">
    <property type="entry name" value="TYR_RECOMBINASE"/>
    <property type="match status" value="1"/>
</dbReference>
<organism evidence="3 4">
    <name type="scientific">Bacillus cereus</name>
    <dbReference type="NCBI Taxonomy" id="1396"/>
    <lineage>
        <taxon>Bacteria</taxon>
        <taxon>Bacillati</taxon>
        <taxon>Bacillota</taxon>
        <taxon>Bacilli</taxon>
        <taxon>Bacillales</taxon>
        <taxon>Bacillaceae</taxon>
        <taxon>Bacillus</taxon>
        <taxon>Bacillus cereus group</taxon>
    </lineage>
</organism>
<sequence>MNKKPHLIDVQPIRSKEQIEDMKWSLKRHCSERDYILFLIGIHTGLRVSDLLQLETQTILKLKRKKRKEFKIKEGKTKKERMINLTSIFDEVYSYSQTLKSTWLFPSRKGDQPISKIQAYRQLQKAGDFASIESIGTHTMRKTFGYWFYKQTKDVAMLQEILNHSTPQITLKYIGINKEEKDNILDTFYI</sequence>
<dbReference type="PANTHER" id="PTHR30349:SF82">
    <property type="entry name" value="INTEGRASE_RECOMBINASE YOEC-RELATED"/>
    <property type="match status" value="1"/>
</dbReference>
<protein>
    <submittedName>
        <fullName evidence="3">Integrase</fullName>
    </submittedName>
</protein>
<dbReference type="GO" id="GO:0006310">
    <property type="term" value="P:DNA recombination"/>
    <property type="evidence" value="ECO:0007669"/>
    <property type="project" value="UniProtKB-KW"/>
</dbReference>
<dbReference type="GO" id="GO:0003677">
    <property type="term" value="F:DNA binding"/>
    <property type="evidence" value="ECO:0007669"/>
    <property type="project" value="InterPro"/>
</dbReference>
<evidence type="ECO:0000259" key="2">
    <source>
        <dbReference type="PROSITE" id="PS51898"/>
    </source>
</evidence>
<dbReference type="Proteomes" id="UP000075591">
    <property type="component" value="Unassembled WGS sequence"/>
</dbReference>
<accession>A0A150B7L3</accession>
<dbReference type="RefSeq" id="WP_001035972.1">
    <property type="nucleotide sequence ID" value="NZ_LOMT01000004.1"/>
</dbReference>
<dbReference type="InterPro" id="IPR050090">
    <property type="entry name" value="Tyrosine_recombinase_XerCD"/>
</dbReference>
<reference evidence="3 4" key="1">
    <citation type="submission" date="2015-12" db="EMBL/GenBank/DDBJ databases">
        <title>Bacillus cereus Group isolate.</title>
        <authorList>
            <person name="Kovac J."/>
        </authorList>
    </citation>
    <scope>NUCLEOTIDE SEQUENCE [LARGE SCALE GENOMIC DNA]</scope>
    <source>
        <strain evidence="3 4">FSL W8-0275</strain>
    </source>
</reference>
<evidence type="ECO:0000256" key="1">
    <source>
        <dbReference type="ARBA" id="ARBA00023172"/>
    </source>
</evidence>